<name>D6WEU6_TRICA</name>
<sequence>MSQPGVQKDSFLDLVKRNEVLKSLVTLEEKARRDWHHKWGFLLDFDKFVLEEAFKHGISEEEYRRWTVRRKNKTRALDYIWDLKPSANVPKTSSGMVGWRSALEHRLERTGPLYISPVSTLPPKERNSCIMLG</sequence>
<dbReference type="PANTHER" id="PTHR31909">
    <property type="entry name" value="CHROMOSOME 20 ORF85 FAMILY MEMBER"/>
    <property type="match status" value="1"/>
</dbReference>
<evidence type="ECO:0000313" key="1">
    <source>
        <dbReference type="EMBL" id="EFA00440.2"/>
    </source>
</evidence>
<dbReference type="PANTHER" id="PTHR31909:SF3">
    <property type="entry name" value="SIMILAR TO PROTEIN C20ORF85 HOMOLOG"/>
    <property type="match status" value="1"/>
</dbReference>
<dbReference type="Pfam" id="PF14945">
    <property type="entry name" value="LLC1"/>
    <property type="match status" value="1"/>
</dbReference>
<protein>
    <submittedName>
        <fullName evidence="1">Uncharacterized protein</fullName>
    </submittedName>
</protein>
<accession>D6WEU6</accession>
<gene>
    <name evidence="1" type="primary">AUGUSTUS-3.0.2_03295</name>
    <name evidence="1" type="ORF">TcasGA2_TC003295</name>
</gene>
<evidence type="ECO:0000313" key="2">
    <source>
        <dbReference type="Proteomes" id="UP000007266"/>
    </source>
</evidence>
<keyword evidence="2" id="KW-1185">Reference proteome</keyword>
<dbReference type="InterPro" id="IPR020339">
    <property type="entry name" value="C20orf85-like"/>
</dbReference>
<reference evidence="1 2" key="2">
    <citation type="journal article" date="2010" name="Nucleic Acids Res.">
        <title>BeetleBase in 2010: revisions to provide comprehensive genomic information for Tribolium castaneum.</title>
        <authorList>
            <person name="Kim H.S."/>
            <person name="Murphy T."/>
            <person name="Xia J."/>
            <person name="Caragea D."/>
            <person name="Park Y."/>
            <person name="Beeman R.W."/>
            <person name="Lorenzen M.D."/>
            <person name="Butcher S."/>
            <person name="Manak J.R."/>
            <person name="Brown S.J."/>
        </authorList>
    </citation>
    <scope>GENOME REANNOTATION</scope>
    <source>
        <strain evidence="1 2">Georgia GA2</strain>
    </source>
</reference>
<dbReference type="OMA" id="PYIWITH"/>
<organism evidence="1 2">
    <name type="scientific">Tribolium castaneum</name>
    <name type="common">Red flour beetle</name>
    <dbReference type="NCBI Taxonomy" id="7070"/>
    <lineage>
        <taxon>Eukaryota</taxon>
        <taxon>Metazoa</taxon>
        <taxon>Ecdysozoa</taxon>
        <taxon>Arthropoda</taxon>
        <taxon>Hexapoda</taxon>
        <taxon>Insecta</taxon>
        <taxon>Pterygota</taxon>
        <taxon>Neoptera</taxon>
        <taxon>Endopterygota</taxon>
        <taxon>Coleoptera</taxon>
        <taxon>Polyphaga</taxon>
        <taxon>Cucujiformia</taxon>
        <taxon>Tenebrionidae</taxon>
        <taxon>Tenebrionidae incertae sedis</taxon>
        <taxon>Tribolium</taxon>
    </lineage>
</organism>
<proteinExistence type="predicted"/>
<dbReference type="HOGENOM" id="CLU_1888461_0_0_1"/>
<dbReference type="Proteomes" id="UP000007266">
    <property type="component" value="Linkage group 3"/>
</dbReference>
<dbReference type="AlphaFoldDB" id="D6WEU6"/>
<dbReference type="EMBL" id="KQ971318">
    <property type="protein sequence ID" value="EFA00440.2"/>
    <property type="molecule type" value="Genomic_DNA"/>
</dbReference>
<reference evidence="1 2" key="1">
    <citation type="journal article" date="2008" name="Nature">
        <title>The genome of the model beetle and pest Tribolium castaneum.</title>
        <authorList>
            <consortium name="Tribolium Genome Sequencing Consortium"/>
            <person name="Richards S."/>
            <person name="Gibbs R.A."/>
            <person name="Weinstock G.M."/>
            <person name="Brown S.J."/>
            <person name="Denell R."/>
            <person name="Beeman R.W."/>
            <person name="Gibbs R."/>
            <person name="Beeman R.W."/>
            <person name="Brown S.J."/>
            <person name="Bucher G."/>
            <person name="Friedrich M."/>
            <person name="Grimmelikhuijzen C.J."/>
            <person name="Klingler M."/>
            <person name="Lorenzen M."/>
            <person name="Richards S."/>
            <person name="Roth S."/>
            <person name="Schroder R."/>
            <person name="Tautz D."/>
            <person name="Zdobnov E.M."/>
            <person name="Muzny D."/>
            <person name="Gibbs R.A."/>
            <person name="Weinstock G.M."/>
            <person name="Attaway T."/>
            <person name="Bell S."/>
            <person name="Buhay C.J."/>
            <person name="Chandrabose M.N."/>
            <person name="Chavez D."/>
            <person name="Clerk-Blankenburg K.P."/>
            <person name="Cree A."/>
            <person name="Dao M."/>
            <person name="Davis C."/>
            <person name="Chacko J."/>
            <person name="Dinh H."/>
            <person name="Dugan-Rocha S."/>
            <person name="Fowler G."/>
            <person name="Garner T.T."/>
            <person name="Garnes J."/>
            <person name="Gnirke A."/>
            <person name="Hawes A."/>
            <person name="Hernandez J."/>
            <person name="Hines S."/>
            <person name="Holder M."/>
            <person name="Hume J."/>
            <person name="Jhangiani S.N."/>
            <person name="Joshi V."/>
            <person name="Khan Z.M."/>
            <person name="Jackson L."/>
            <person name="Kovar C."/>
            <person name="Kowis A."/>
            <person name="Lee S."/>
            <person name="Lewis L.R."/>
            <person name="Margolis J."/>
            <person name="Morgan M."/>
            <person name="Nazareth L.V."/>
            <person name="Nguyen N."/>
            <person name="Okwuonu G."/>
            <person name="Parker D."/>
            <person name="Richards S."/>
            <person name="Ruiz S.J."/>
            <person name="Santibanez J."/>
            <person name="Savard J."/>
            <person name="Scherer S.E."/>
            <person name="Schneider B."/>
            <person name="Sodergren E."/>
            <person name="Tautz D."/>
            <person name="Vattahil S."/>
            <person name="Villasana D."/>
            <person name="White C.S."/>
            <person name="Wright R."/>
            <person name="Park Y."/>
            <person name="Beeman R.W."/>
            <person name="Lord J."/>
            <person name="Oppert B."/>
            <person name="Lorenzen M."/>
            <person name="Brown S."/>
            <person name="Wang L."/>
            <person name="Savard J."/>
            <person name="Tautz D."/>
            <person name="Richards S."/>
            <person name="Weinstock G."/>
            <person name="Gibbs R.A."/>
            <person name="Liu Y."/>
            <person name="Worley K."/>
            <person name="Weinstock G."/>
            <person name="Elsik C.G."/>
            <person name="Reese J.T."/>
            <person name="Elhaik E."/>
            <person name="Landan G."/>
            <person name="Graur D."/>
            <person name="Arensburger P."/>
            <person name="Atkinson P."/>
            <person name="Beeman R.W."/>
            <person name="Beidler J."/>
            <person name="Brown S.J."/>
            <person name="Demuth J.P."/>
            <person name="Drury D.W."/>
            <person name="Du Y.Z."/>
            <person name="Fujiwara H."/>
            <person name="Lorenzen M."/>
            <person name="Maselli V."/>
            <person name="Osanai M."/>
            <person name="Park Y."/>
            <person name="Robertson H.M."/>
            <person name="Tu Z."/>
            <person name="Wang J.J."/>
            <person name="Wang S."/>
            <person name="Richards S."/>
            <person name="Song H."/>
            <person name="Zhang L."/>
            <person name="Sodergren E."/>
            <person name="Werner D."/>
            <person name="Stanke M."/>
            <person name="Morgenstern B."/>
            <person name="Solovyev V."/>
            <person name="Kosarev P."/>
            <person name="Brown G."/>
            <person name="Chen H.C."/>
            <person name="Ermolaeva O."/>
            <person name="Hlavina W."/>
            <person name="Kapustin Y."/>
            <person name="Kiryutin B."/>
            <person name="Kitts P."/>
            <person name="Maglott D."/>
            <person name="Pruitt K."/>
            <person name="Sapojnikov V."/>
            <person name="Souvorov A."/>
            <person name="Mackey A.J."/>
            <person name="Waterhouse R.M."/>
            <person name="Wyder S."/>
            <person name="Zdobnov E.M."/>
            <person name="Zdobnov E.M."/>
            <person name="Wyder S."/>
            <person name="Kriventseva E.V."/>
            <person name="Kadowaki T."/>
            <person name="Bork P."/>
            <person name="Aranda M."/>
            <person name="Bao R."/>
            <person name="Beermann A."/>
            <person name="Berns N."/>
            <person name="Bolognesi R."/>
            <person name="Bonneton F."/>
            <person name="Bopp D."/>
            <person name="Brown S.J."/>
            <person name="Bucher G."/>
            <person name="Butts T."/>
            <person name="Chaumot A."/>
            <person name="Denell R.E."/>
            <person name="Ferrier D.E."/>
            <person name="Friedrich M."/>
            <person name="Gordon C.M."/>
            <person name="Jindra M."/>
            <person name="Klingler M."/>
            <person name="Lan Q."/>
            <person name="Lattorff H.M."/>
            <person name="Laudet V."/>
            <person name="von Levetsow C."/>
            <person name="Liu Z."/>
            <person name="Lutz R."/>
            <person name="Lynch J.A."/>
            <person name="da Fonseca R.N."/>
            <person name="Posnien N."/>
            <person name="Reuter R."/>
            <person name="Roth S."/>
            <person name="Savard J."/>
            <person name="Schinko J.B."/>
            <person name="Schmitt C."/>
            <person name="Schoppmeier M."/>
            <person name="Schroder R."/>
            <person name="Shippy T.D."/>
            <person name="Simonnet F."/>
            <person name="Marques-Souza H."/>
            <person name="Tautz D."/>
            <person name="Tomoyasu Y."/>
            <person name="Trauner J."/>
            <person name="Van der Zee M."/>
            <person name="Vervoort M."/>
            <person name="Wittkopp N."/>
            <person name="Wimmer E.A."/>
            <person name="Yang X."/>
            <person name="Jones A.K."/>
            <person name="Sattelle D.B."/>
            <person name="Ebert P.R."/>
            <person name="Nelson D."/>
            <person name="Scott J.G."/>
            <person name="Beeman R.W."/>
            <person name="Muthukrishnan S."/>
            <person name="Kramer K.J."/>
            <person name="Arakane Y."/>
            <person name="Beeman R.W."/>
            <person name="Zhu Q."/>
            <person name="Hogenkamp D."/>
            <person name="Dixit R."/>
            <person name="Oppert B."/>
            <person name="Jiang H."/>
            <person name="Zou Z."/>
            <person name="Marshall J."/>
            <person name="Elpidina E."/>
            <person name="Vinokurov K."/>
            <person name="Oppert C."/>
            <person name="Zou Z."/>
            <person name="Evans J."/>
            <person name="Lu Z."/>
            <person name="Zhao P."/>
            <person name="Sumathipala N."/>
            <person name="Altincicek B."/>
            <person name="Vilcinskas A."/>
            <person name="Williams M."/>
            <person name="Hultmark D."/>
            <person name="Hetru C."/>
            <person name="Jiang H."/>
            <person name="Grimmelikhuijzen C.J."/>
            <person name="Hauser F."/>
            <person name="Cazzamali G."/>
            <person name="Williamson M."/>
            <person name="Park Y."/>
            <person name="Li B."/>
            <person name="Tanaka Y."/>
            <person name="Predel R."/>
            <person name="Neupert S."/>
            <person name="Schachtner J."/>
            <person name="Verleyen P."/>
            <person name="Raible F."/>
            <person name="Bork P."/>
            <person name="Friedrich M."/>
            <person name="Walden K.K."/>
            <person name="Robertson H.M."/>
            <person name="Angeli S."/>
            <person name="Foret S."/>
            <person name="Bucher G."/>
            <person name="Schuetz S."/>
            <person name="Maleszka R."/>
            <person name="Wimmer E.A."/>
            <person name="Beeman R.W."/>
            <person name="Lorenzen M."/>
            <person name="Tomoyasu Y."/>
            <person name="Miller S.C."/>
            <person name="Grossmann D."/>
            <person name="Bucher G."/>
        </authorList>
    </citation>
    <scope>NUCLEOTIDE SEQUENCE [LARGE SCALE GENOMIC DNA]</scope>
    <source>
        <strain evidence="1 2">Georgia GA2</strain>
    </source>
</reference>